<dbReference type="EMBL" id="AP019840">
    <property type="protein sequence ID" value="BBM53251.1"/>
    <property type="molecule type" value="Genomic_DNA"/>
</dbReference>
<dbReference type="Proteomes" id="UP000422644">
    <property type="component" value="Chromosome"/>
</dbReference>
<evidence type="ECO:0000313" key="2">
    <source>
        <dbReference type="EMBL" id="BBM53251.1"/>
    </source>
</evidence>
<evidence type="ECO:0000313" key="1">
    <source>
        <dbReference type="EMBL" id="BBM46042.1"/>
    </source>
</evidence>
<reference evidence="1 4" key="1">
    <citation type="submission" date="2019-07" db="EMBL/GenBank/DDBJ databases">
        <title>Complete Genome Sequence of Leptotrichia trevisanii Strain JMUB3870.</title>
        <authorList>
            <person name="Watanabe S."/>
            <person name="Cui L."/>
        </authorList>
    </citation>
    <scope>NUCLEOTIDE SEQUENCE [LARGE SCALE GENOMIC DNA]</scope>
    <source>
        <strain evidence="1 4">JMUB3870</strain>
    </source>
</reference>
<name>A0A510KRD5_9FUSO</name>
<organism evidence="2 3">
    <name type="scientific">Leptotrichia trevisanii</name>
    <dbReference type="NCBI Taxonomy" id="109328"/>
    <lineage>
        <taxon>Bacteria</taxon>
        <taxon>Fusobacteriati</taxon>
        <taxon>Fusobacteriota</taxon>
        <taxon>Fusobacteriia</taxon>
        <taxon>Fusobacteriales</taxon>
        <taxon>Leptotrichiaceae</taxon>
        <taxon>Leptotrichia</taxon>
    </lineage>
</organism>
<keyword evidence="4" id="KW-1185">Reference proteome</keyword>
<sequence>MEIMEYLIKSRNYKIFIKRIFLLSLFLSVFMRYNKSELFAESNQKCEKTTKIEQLKLFCEKNQCTLMETEESER</sequence>
<dbReference type="RefSeq" id="WP_146997404.1">
    <property type="nucleotide sequence ID" value="NZ_AP019845.1"/>
</dbReference>
<protein>
    <submittedName>
        <fullName evidence="2">Uncharacterized protein</fullName>
    </submittedName>
</protein>
<dbReference type="Proteomes" id="UP000321378">
    <property type="component" value="Chromosome"/>
</dbReference>
<gene>
    <name evidence="1" type="ORF">JMUB3870_2169</name>
    <name evidence="2" type="ORF">JMUB3935_2238</name>
</gene>
<evidence type="ECO:0000313" key="4">
    <source>
        <dbReference type="Proteomes" id="UP000422644"/>
    </source>
</evidence>
<proteinExistence type="predicted"/>
<evidence type="ECO:0000313" key="3">
    <source>
        <dbReference type="Proteomes" id="UP000321378"/>
    </source>
</evidence>
<reference evidence="2 3" key="2">
    <citation type="submission" date="2019-07" db="EMBL/GenBank/DDBJ databases">
        <title>Complete Genome Sequence of Leptotrichia trevisanii Strain JMUB3935.</title>
        <authorList>
            <person name="Watanabe S."/>
            <person name="Cui L."/>
        </authorList>
    </citation>
    <scope>NUCLEOTIDE SEQUENCE [LARGE SCALE GENOMIC DNA]</scope>
    <source>
        <strain evidence="2 3">JMUB3935</strain>
    </source>
</reference>
<dbReference type="OrthoDB" id="81125at2"/>
<dbReference type="EMBL" id="AP019831">
    <property type="protein sequence ID" value="BBM46042.1"/>
    <property type="molecule type" value="Genomic_DNA"/>
</dbReference>
<dbReference type="AlphaFoldDB" id="A0A510KRD5"/>
<accession>A0A510KRD5</accession>